<evidence type="ECO:0000313" key="2">
    <source>
        <dbReference type="EMBL" id="OBZ67891.1"/>
    </source>
</evidence>
<proteinExistence type="predicted"/>
<evidence type="ECO:0000313" key="3">
    <source>
        <dbReference type="Proteomes" id="UP000092993"/>
    </source>
</evidence>
<dbReference type="SUPFAM" id="SSF89372">
    <property type="entry name" value="Fucose-specific lectin"/>
    <property type="match status" value="1"/>
</dbReference>
<sequence length="677" mass="74942">MFNNQAPYDIRFPPSLTRNAVFGFAQDPCRSMSELEYSKAVDKLAKGDDTLQNKIKYHGALSPPLVQSTNWSGATQPFSKDWKTSYSPAVAVHLEQIWCVWMTSQGLVYSHSQDHSLPWLVPTSLSTDPKNPYKTNSAPVLVDLNDTLYAFWIDPTDSIIVQFQYDDSKSIWLRLADTGFKTSVVPTATIFQDTIYLAYLRQPSSDQTVMWSCWTRDSATGNMTWPAAQSGNETSWGGPSLVVLNDVLHILFSSRNSHRDLIDIVFDPAKKSWSRASNQLSESSASGVSCTSWLSGGAVAFPANWTNNKDTAPVICLYRNGVWNSAEVLSQRTQDIPIVVALDDVLWCWWLGTDDQINYALRVLDDRFLPSSWMSDVVGTTSLNKLCIPGTHDSATSAGGPVSWYILTGLYILTQNISIYNQLRAGCRFLDLRLGLTYGSSTIIMMHGDYIINWSEGGYPLSDVLSDIYTFLKNTPTETIFVSIMEQGTSDTSTMASTLKNMFNSNSQYWYGYNTSTALPSDLDAARGKIILLNRTSALNPGWGIDMTTWPRNSADFDTASGTINVQDDFNPSSIFTETAITQKWTSIQQALARAVNATDGKLYINYASANQGSQLGADPRDFAMGIPGLFVDGINDLLKSYFDNVPTGQAGVFPMDFPEQPDDLITAIIEANFAKE</sequence>
<protein>
    <submittedName>
        <fullName evidence="2">1-phosphatidylinositol phosphodiesterase</fullName>
    </submittedName>
</protein>
<dbReference type="GO" id="GO:0008081">
    <property type="term" value="F:phosphoric diester hydrolase activity"/>
    <property type="evidence" value="ECO:0007669"/>
    <property type="project" value="InterPro"/>
</dbReference>
<dbReference type="Gene3D" id="3.20.20.190">
    <property type="entry name" value="Phosphatidylinositol (PI) phosphodiesterase"/>
    <property type="match status" value="1"/>
</dbReference>
<dbReference type="PROSITE" id="PS50007">
    <property type="entry name" value="PIPLC_X_DOMAIN"/>
    <property type="match status" value="1"/>
</dbReference>
<dbReference type="PANTHER" id="PTHR13593:SF113">
    <property type="entry name" value="SI:DKEY-266F7.9"/>
    <property type="match status" value="1"/>
</dbReference>
<dbReference type="Proteomes" id="UP000092993">
    <property type="component" value="Unassembled WGS sequence"/>
</dbReference>
<dbReference type="PANTHER" id="PTHR13593">
    <property type="match status" value="1"/>
</dbReference>
<evidence type="ECO:0000259" key="1">
    <source>
        <dbReference type="SMART" id="SM00148"/>
    </source>
</evidence>
<accession>A0A1C7LSS6</accession>
<dbReference type="OMA" id="LQDKWQY"/>
<dbReference type="SMART" id="SM00148">
    <property type="entry name" value="PLCXc"/>
    <property type="match status" value="1"/>
</dbReference>
<dbReference type="Pfam" id="PF00388">
    <property type="entry name" value="PI-PLC-X"/>
    <property type="match status" value="1"/>
</dbReference>
<organism evidence="2 3">
    <name type="scientific">Grifola frondosa</name>
    <name type="common">Maitake</name>
    <name type="synonym">Polyporus frondosus</name>
    <dbReference type="NCBI Taxonomy" id="5627"/>
    <lineage>
        <taxon>Eukaryota</taxon>
        <taxon>Fungi</taxon>
        <taxon>Dikarya</taxon>
        <taxon>Basidiomycota</taxon>
        <taxon>Agaricomycotina</taxon>
        <taxon>Agaricomycetes</taxon>
        <taxon>Polyporales</taxon>
        <taxon>Grifolaceae</taxon>
        <taxon>Grifola</taxon>
    </lineage>
</organism>
<comment type="caution">
    <text evidence="2">The sequence shown here is derived from an EMBL/GenBank/DDBJ whole genome shotgun (WGS) entry which is preliminary data.</text>
</comment>
<name>A0A1C7LSS6_GRIFR</name>
<keyword evidence="3" id="KW-1185">Reference proteome</keyword>
<dbReference type="InterPro" id="IPR017946">
    <property type="entry name" value="PLC-like_Pdiesterase_TIM-brl"/>
</dbReference>
<dbReference type="InterPro" id="IPR051057">
    <property type="entry name" value="PI-PLC_domain"/>
</dbReference>
<dbReference type="OrthoDB" id="1046782at2759"/>
<dbReference type="EMBL" id="LUGG01000023">
    <property type="protein sequence ID" value="OBZ67891.1"/>
    <property type="molecule type" value="Genomic_DNA"/>
</dbReference>
<dbReference type="GO" id="GO:0006629">
    <property type="term" value="P:lipid metabolic process"/>
    <property type="evidence" value="ECO:0007669"/>
    <property type="project" value="InterPro"/>
</dbReference>
<gene>
    <name evidence="2" type="primary">plcA</name>
    <name evidence="2" type="ORF">A0H81_12180</name>
</gene>
<feature type="domain" description="Phosphatidylinositol-specific phospholipase C X" evidence="1">
    <location>
        <begin position="380"/>
        <end position="535"/>
    </location>
</feature>
<reference evidence="2 3" key="1">
    <citation type="submission" date="2016-03" db="EMBL/GenBank/DDBJ databases">
        <title>Whole genome sequencing of Grifola frondosa 9006-11.</title>
        <authorList>
            <person name="Min B."/>
            <person name="Park H."/>
            <person name="Kim J.-G."/>
            <person name="Cho H."/>
            <person name="Oh Y.-L."/>
            <person name="Kong W.-S."/>
            <person name="Choi I.-G."/>
        </authorList>
    </citation>
    <scope>NUCLEOTIDE SEQUENCE [LARGE SCALE GENOMIC DNA]</scope>
    <source>
        <strain evidence="2 3">9006-11</strain>
    </source>
</reference>
<dbReference type="InterPro" id="IPR000909">
    <property type="entry name" value="PLipase_C_PInositol-sp_X_dom"/>
</dbReference>
<dbReference type="AlphaFoldDB" id="A0A1C7LSS6"/>
<dbReference type="STRING" id="5627.A0A1C7LSS6"/>
<dbReference type="SUPFAM" id="SSF51695">
    <property type="entry name" value="PLC-like phosphodiesterases"/>
    <property type="match status" value="1"/>
</dbReference>
<dbReference type="CDD" id="cd08586">
    <property type="entry name" value="PI-PLCc_BcPLC_like"/>
    <property type="match status" value="1"/>
</dbReference>